<keyword evidence="6" id="KW-1185">Reference proteome</keyword>
<evidence type="ECO:0000256" key="2">
    <source>
        <dbReference type="ARBA" id="ARBA00022679"/>
    </source>
</evidence>
<name>A0ABZ2M3N1_9BACT</name>
<dbReference type="Gene3D" id="1.10.10.10">
    <property type="entry name" value="Winged helix-like DNA-binding domain superfamily/Winged helix DNA-binding domain"/>
    <property type="match status" value="1"/>
</dbReference>
<protein>
    <submittedName>
        <fullName evidence="5">Methyltransferase domain-containing protein</fullName>
    </submittedName>
</protein>
<dbReference type="GO" id="GO:0008168">
    <property type="term" value="F:methyltransferase activity"/>
    <property type="evidence" value="ECO:0007669"/>
    <property type="project" value="UniProtKB-KW"/>
</dbReference>
<organism evidence="5 6">
    <name type="scientific">Pendulispora albinea</name>
    <dbReference type="NCBI Taxonomy" id="2741071"/>
    <lineage>
        <taxon>Bacteria</taxon>
        <taxon>Pseudomonadati</taxon>
        <taxon>Myxococcota</taxon>
        <taxon>Myxococcia</taxon>
        <taxon>Myxococcales</taxon>
        <taxon>Sorangiineae</taxon>
        <taxon>Pendulisporaceae</taxon>
        <taxon>Pendulispora</taxon>
    </lineage>
</organism>
<keyword evidence="2" id="KW-0808">Transferase</keyword>
<dbReference type="RefSeq" id="WP_394827496.1">
    <property type="nucleotide sequence ID" value="NZ_CP089984.1"/>
</dbReference>
<gene>
    <name evidence="5" type="ORF">LZC94_11385</name>
</gene>
<sequence>MSGEAAEPFSPRALLSLLFNASKGLDVVRASLDLGVLARLDRGPVTLGELAHETGAVPLRLYKLLDALETLGFVRREDLGNELETTRYTAREPLEAAARAVLGEGSIERDRDKYPWRILEGKLPATLRGEHHIPRAAFDWPPSTFEQFEQFEASMAAGVPPIAEAFRAAHDDLFSFGGAGADPVRWLDIGGGDGALAASVLAADARVTADVYNLGMTEPLVRKRARDAGLEGRLGFVAGDFANEELPGGYDVVSFVRVLHDWPAPFSRMLLDKATRALAPGGRLVVCEEFRTRERLAIQFFWTYFLIGVDSCVSRLREVEFYVGELARRGYRDLLVRPGAFDVLVATRA</sequence>
<dbReference type="EMBL" id="CP089984">
    <property type="protein sequence ID" value="WXB17854.1"/>
    <property type="molecule type" value="Genomic_DNA"/>
</dbReference>
<dbReference type="Gene3D" id="3.40.50.150">
    <property type="entry name" value="Vaccinia Virus protein VP39"/>
    <property type="match status" value="1"/>
</dbReference>
<dbReference type="InterPro" id="IPR036390">
    <property type="entry name" value="WH_DNA-bd_sf"/>
</dbReference>
<dbReference type="InterPro" id="IPR036388">
    <property type="entry name" value="WH-like_DNA-bd_sf"/>
</dbReference>
<evidence type="ECO:0000256" key="3">
    <source>
        <dbReference type="ARBA" id="ARBA00022691"/>
    </source>
</evidence>
<dbReference type="Pfam" id="PF00891">
    <property type="entry name" value="Methyltransf_2"/>
    <property type="match status" value="1"/>
</dbReference>
<feature type="domain" description="O-methyltransferase C-terminal" evidence="4">
    <location>
        <begin position="187"/>
        <end position="290"/>
    </location>
</feature>
<accession>A0ABZ2M3N1</accession>
<evidence type="ECO:0000256" key="1">
    <source>
        <dbReference type="ARBA" id="ARBA00022603"/>
    </source>
</evidence>
<dbReference type="PANTHER" id="PTHR43712:SF2">
    <property type="entry name" value="O-METHYLTRANSFERASE CICE"/>
    <property type="match status" value="1"/>
</dbReference>
<dbReference type="PANTHER" id="PTHR43712">
    <property type="entry name" value="PUTATIVE (AFU_ORTHOLOGUE AFUA_4G14580)-RELATED"/>
    <property type="match status" value="1"/>
</dbReference>
<dbReference type="PROSITE" id="PS51683">
    <property type="entry name" value="SAM_OMT_II"/>
    <property type="match status" value="1"/>
</dbReference>
<keyword evidence="3" id="KW-0949">S-adenosyl-L-methionine</keyword>
<dbReference type="SUPFAM" id="SSF53335">
    <property type="entry name" value="S-adenosyl-L-methionine-dependent methyltransferases"/>
    <property type="match status" value="1"/>
</dbReference>
<evidence type="ECO:0000313" key="6">
    <source>
        <dbReference type="Proteomes" id="UP001370348"/>
    </source>
</evidence>
<dbReference type="SUPFAM" id="SSF46785">
    <property type="entry name" value="Winged helix' DNA-binding domain"/>
    <property type="match status" value="1"/>
</dbReference>
<dbReference type="Proteomes" id="UP001370348">
    <property type="component" value="Chromosome"/>
</dbReference>
<dbReference type="InterPro" id="IPR016461">
    <property type="entry name" value="COMT-like"/>
</dbReference>
<dbReference type="CDD" id="cd02440">
    <property type="entry name" value="AdoMet_MTases"/>
    <property type="match status" value="1"/>
</dbReference>
<evidence type="ECO:0000313" key="5">
    <source>
        <dbReference type="EMBL" id="WXB17854.1"/>
    </source>
</evidence>
<dbReference type="GO" id="GO:0032259">
    <property type="term" value="P:methylation"/>
    <property type="evidence" value="ECO:0007669"/>
    <property type="project" value="UniProtKB-KW"/>
</dbReference>
<reference evidence="5 6" key="1">
    <citation type="submission" date="2021-12" db="EMBL/GenBank/DDBJ databases">
        <title>Discovery of the Pendulisporaceae a myxobacterial family with distinct sporulation behavior and unique specialized metabolism.</title>
        <authorList>
            <person name="Garcia R."/>
            <person name="Popoff A."/>
            <person name="Bader C.D."/>
            <person name="Loehr J."/>
            <person name="Walesch S."/>
            <person name="Walt C."/>
            <person name="Boldt J."/>
            <person name="Bunk B."/>
            <person name="Haeckl F.J.F.P.J."/>
            <person name="Gunesch A.P."/>
            <person name="Birkelbach J."/>
            <person name="Nuebel U."/>
            <person name="Pietschmann T."/>
            <person name="Bach T."/>
            <person name="Mueller R."/>
        </authorList>
    </citation>
    <scope>NUCLEOTIDE SEQUENCE [LARGE SCALE GENOMIC DNA]</scope>
    <source>
        <strain evidence="5 6">MSr11954</strain>
    </source>
</reference>
<keyword evidence="1 5" id="KW-0489">Methyltransferase</keyword>
<dbReference type="InterPro" id="IPR029063">
    <property type="entry name" value="SAM-dependent_MTases_sf"/>
</dbReference>
<proteinExistence type="predicted"/>
<evidence type="ECO:0000259" key="4">
    <source>
        <dbReference type="Pfam" id="PF00891"/>
    </source>
</evidence>
<dbReference type="InterPro" id="IPR001077">
    <property type="entry name" value="COMT_C"/>
</dbReference>